<dbReference type="Proteomes" id="UP000267606">
    <property type="component" value="Unassembled WGS sequence"/>
</dbReference>
<proteinExistence type="predicted"/>
<dbReference type="EMBL" id="UZAJ01000452">
    <property type="protein sequence ID" value="VDO28070.1"/>
    <property type="molecule type" value="Genomic_DNA"/>
</dbReference>
<keyword evidence="2" id="KW-1185">Reference proteome</keyword>
<protein>
    <submittedName>
        <fullName evidence="3">PEHE domain-containing protein</fullName>
    </submittedName>
</protein>
<reference evidence="1 2" key="2">
    <citation type="submission" date="2018-11" db="EMBL/GenBank/DDBJ databases">
        <authorList>
            <consortium name="Pathogen Informatics"/>
        </authorList>
    </citation>
    <scope>NUCLEOTIDE SEQUENCE [LARGE SCALE GENOMIC DNA]</scope>
</reference>
<evidence type="ECO:0000313" key="3">
    <source>
        <dbReference type="WBParaSite" id="OFLC_0000105501-mRNA-1"/>
    </source>
</evidence>
<sequence>MSISYSALPQIVVPSVKSSGNELTNGTFDSNDTSSSSVDSLLALQRDDDLEFRIQQRLEASRQGMLQLEALRTKHQKLMQEIRICLPHRIGGELSNSDSCTKRKESLIMNPQTEIKLNDLRCDSPVSCCVSHRSSVSMDSGCVSLSSDFSSQSPMPCNTCRKFSLDDQRKKLEQNMAVENDENQQLVAMAIKSTTTQCCHRRKCSTNGRRPKSTCFNYPDENTVVVDSLSFSQITPPPVHRKFCMTGRSDSVQTHRPCLATSCIDIRSPISLQKQQQSPKHLPVNQSPMLHAKPISISLSSKIPTSPYMRLRDAQKSLKNSRVIQSGDNQSIFRASRIFVDHSSLIVQCPKHIERYDSDEESPRLLRAQPAVVLSRQEEFRLICRQQSYAHSNESSPCQLRKVHLTENSNSLSNGVVLEYHQQLNRCESSQSFETIVPDRTRRRKKEKDWKESEDL</sequence>
<dbReference type="WBParaSite" id="OFLC_0000105501-mRNA-1">
    <property type="protein sequence ID" value="OFLC_0000105501-mRNA-1"/>
    <property type="gene ID" value="OFLC_0000105501"/>
</dbReference>
<organism evidence="3">
    <name type="scientific">Onchocerca flexuosa</name>
    <dbReference type="NCBI Taxonomy" id="387005"/>
    <lineage>
        <taxon>Eukaryota</taxon>
        <taxon>Metazoa</taxon>
        <taxon>Ecdysozoa</taxon>
        <taxon>Nematoda</taxon>
        <taxon>Chromadorea</taxon>
        <taxon>Rhabditida</taxon>
        <taxon>Spirurina</taxon>
        <taxon>Spiruromorpha</taxon>
        <taxon>Filarioidea</taxon>
        <taxon>Onchocercidae</taxon>
        <taxon>Onchocerca</taxon>
    </lineage>
</organism>
<dbReference type="AlphaFoldDB" id="A0A183H0P6"/>
<accession>A0A183H0P6</accession>
<reference evidence="3" key="1">
    <citation type="submission" date="2016-06" db="UniProtKB">
        <authorList>
            <consortium name="WormBaseParasite"/>
        </authorList>
    </citation>
    <scope>IDENTIFICATION</scope>
</reference>
<name>A0A183H0P6_9BILA</name>
<dbReference type="STRING" id="387005.A0A183H0P6"/>
<evidence type="ECO:0000313" key="1">
    <source>
        <dbReference type="EMBL" id="VDO28070.1"/>
    </source>
</evidence>
<gene>
    <name evidence="1" type="ORF">OFLC_LOCUS1056</name>
</gene>
<evidence type="ECO:0000313" key="2">
    <source>
        <dbReference type="Proteomes" id="UP000267606"/>
    </source>
</evidence>